<dbReference type="InterPro" id="IPR039426">
    <property type="entry name" value="TonB-dep_rcpt-like"/>
</dbReference>
<comment type="caution">
    <text evidence="16">The sequence shown here is derived from an EMBL/GenBank/DDBJ whole genome shotgun (WGS) entry which is preliminary data.</text>
</comment>
<evidence type="ECO:0000256" key="13">
    <source>
        <dbReference type="SAM" id="SignalP"/>
    </source>
</evidence>
<evidence type="ECO:0000259" key="15">
    <source>
        <dbReference type="Pfam" id="PF07715"/>
    </source>
</evidence>
<keyword evidence="13" id="KW-0732">Signal</keyword>
<dbReference type="PANTHER" id="PTHR32552">
    <property type="entry name" value="FERRICHROME IRON RECEPTOR-RELATED"/>
    <property type="match status" value="1"/>
</dbReference>
<dbReference type="Proteomes" id="UP001184150">
    <property type="component" value="Unassembled WGS sequence"/>
</dbReference>
<evidence type="ECO:0000256" key="8">
    <source>
        <dbReference type="ARBA" id="ARBA00023077"/>
    </source>
</evidence>
<dbReference type="SUPFAM" id="SSF56935">
    <property type="entry name" value="Porins"/>
    <property type="match status" value="1"/>
</dbReference>
<evidence type="ECO:0000256" key="11">
    <source>
        <dbReference type="PROSITE-ProRule" id="PRU01360"/>
    </source>
</evidence>
<keyword evidence="17" id="KW-1185">Reference proteome</keyword>
<dbReference type="RefSeq" id="WP_309805102.1">
    <property type="nucleotide sequence ID" value="NZ_JAVDRD010000004.1"/>
</dbReference>
<dbReference type="Pfam" id="PF07715">
    <property type="entry name" value="Plug"/>
    <property type="match status" value="1"/>
</dbReference>
<evidence type="ECO:0000256" key="10">
    <source>
        <dbReference type="ARBA" id="ARBA00023237"/>
    </source>
</evidence>
<dbReference type="InterPro" id="IPR036942">
    <property type="entry name" value="Beta-barrel_TonB_sf"/>
</dbReference>
<dbReference type="Pfam" id="PF00593">
    <property type="entry name" value="TonB_dep_Rec_b-barrel"/>
    <property type="match status" value="1"/>
</dbReference>
<feature type="domain" description="TonB-dependent receptor plug" evidence="15">
    <location>
        <begin position="58"/>
        <end position="158"/>
    </location>
</feature>
<feature type="signal peptide" evidence="13">
    <location>
        <begin position="1"/>
        <end position="26"/>
    </location>
</feature>
<evidence type="ECO:0000256" key="1">
    <source>
        <dbReference type="ARBA" id="ARBA00004571"/>
    </source>
</evidence>
<evidence type="ECO:0000256" key="5">
    <source>
        <dbReference type="ARBA" id="ARBA00022692"/>
    </source>
</evidence>
<evidence type="ECO:0000256" key="9">
    <source>
        <dbReference type="ARBA" id="ARBA00023136"/>
    </source>
</evidence>
<evidence type="ECO:0000256" key="4">
    <source>
        <dbReference type="ARBA" id="ARBA00022496"/>
    </source>
</evidence>
<keyword evidence="8 12" id="KW-0798">TonB box</keyword>
<keyword evidence="7" id="KW-0406">Ion transport</keyword>
<gene>
    <name evidence="16" type="ORF">J2792_002023</name>
</gene>
<evidence type="ECO:0000256" key="3">
    <source>
        <dbReference type="ARBA" id="ARBA00022452"/>
    </source>
</evidence>
<reference evidence="16 17" key="1">
    <citation type="submission" date="2023-07" db="EMBL/GenBank/DDBJ databases">
        <title>Sorghum-associated microbial communities from plants grown in Nebraska, USA.</title>
        <authorList>
            <person name="Schachtman D."/>
        </authorList>
    </citation>
    <scope>NUCLEOTIDE SEQUENCE [LARGE SCALE GENOMIC DNA]</scope>
    <source>
        <strain evidence="16 17">DS1027</strain>
    </source>
</reference>
<feature type="domain" description="TonB-dependent receptor-like beta-barrel" evidence="14">
    <location>
        <begin position="313"/>
        <end position="753"/>
    </location>
</feature>
<comment type="similarity">
    <text evidence="11 12">Belongs to the TonB-dependent receptor family.</text>
</comment>
<dbReference type="InterPro" id="IPR012910">
    <property type="entry name" value="Plug_dom"/>
</dbReference>
<keyword evidence="5 11" id="KW-0812">Transmembrane</keyword>
<dbReference type="EMBL" id="JAVDRD010000004">
    <property type="protein sequence ID" value="MDR6511151.1"/>
    <property type="molecule type" value="Genomic_DNA"/>
</dbReference>
<evidence type="ECO:0000256" key="2">
    <source>
        <dbReference type="ARBA" id="ARBA00022448"/>
    </source>
</evidence>
<keyword evidence="6" id="KW-0408">Iron</keyword>
<keyword evidence="10 11" id="KW-0998">Cell outer membrane</keyword>
<feature type="chain" id="PRO_5047533050" evidence="13">
    <location>
        <begin position="27"/>
        <end position="787"/>
    </location>
</feature>
<organism evidence="16 17">
    <name type="scientific">Novosphingobium capsulatum</name>
    <dbReference type="NCBI Taxonomy" id="13688"/>
    <lineage>
        <taxon>Bacteria</taxon>
        <taxon>Pseudomonadati</taxon>
        <taxon>Pseudomonadota</taxon>
        <taxon>Alphaproteobacteria</taxon>
        <taxon>Sphingomonadales</taxon>
        <taxon>Sphingomonadaceae</taxon>
        <taxon>Novosphingobium</taxon>
    </lineage>
</organism>
<dbReference type="PANTHER" id="PTHR32552:SF81">
    <property type="entry name" value="TONB-DEPENDENT OUTER MEMBRANE RECEPTOR"/>
    <property type="match status" value="1"/>
</dbReference>
<dbReference type="Gene3D" id="2.40.170.20">
    <property type="entry name" value="TonB-dependent receptor, beta-barrel domain"/>
    <property type="match status" value="1"/>
</dbReference>
<proteinExistence type="inferred from homology"/>
<evidence type="ECO:0000256" key="7">
    <source>
        <dbReference type="ARBA" id="ARBA00023065"/>
    </source>
</evidence>
<evidence type="ECO:0000259" key="14">
    <source>
        <dbReference type="Pfam" id="PF00593"/>
    </source>
</evidence>
<evidence type="ECO:0000256" key="6">
    <source>
        <dbReference type="ARBA" id="ARBA00023004"/>
    </source>
</evidence>
<keyword evidence="9 11" id="KW-0472">Membrane</keyword>
<evidence type="ECO:0000313" key="17">
    <source>
        <dbReference type="Proteomes" id="UP001184150"/>
    </source>
</evidence>
<comment type="subcellular location">
    <subcellularLocation>
        <location evidence="1 11">Cell outer membrane</location>
        <topology evidence="1 11">Multi-pass membrane protein</topology>
    </subcellularLocation>
</comment>
<name>A0ABU1MLE8_9SPHN</name>
<keyword evidence="3 11" id="KW-1134">Transmembrane beta strand</keyword>
<evidence type="ECO:0000313" key="16">
    <source>
        <dbReference type="EMBL" id="MDR6511151.1"/>
    </source>
</evidence>
<dbReference type="InterPro" id="IPR000531">
    <property type="entry name" value="Beta-barrel_TonB"/>
</dbReference>
<dbReference type="PROSITE" id="PS52016">
    <property type="entry name" value="TONB_DEPENDENT_REC_3"/>
    <property type="match status" value="1"/>
</dbReference>
<keyword evidence="16" id="KW-0675">Receptor</keyword>
<accession>A0ABU1MLE8</accession>
<sequence>MIHRTILLGSAGILALALTAPTTALAQEAAPQAAPEAVADTPPAEIVVTAQKSSERISKAPIAVSVVAQGLLDRQGLTTGEQLATTVPSLKLSQNGFAIRGIGSNNGFSGYSTVATQIDGIYNPFSAALSMAVFDVASIEVLRGPQGTVYGRNATAGVVNINTADPGRNLGGSASVQYGRFNDIRAQAAIDLPIADTFGIRIAAFHQINDGYGPQFKTDRFDKTDLSAVRVTAKWDITPTLSWRVSGAYGENNSTVPAVYLRNYTYYPNADLKAGTFGQGVIVPSDAVNPGLDLVTNNRQAVKSYDVRSKMVWRASGALTLTWLAGYSELKNNGVTATSGVFSQEYINQRMQTWSHELDVNYESGPIKLVAGAYISEDKQPSGQRLLHAGNTAPAPFNSVYNIFGAKVAGTGNQISTISAVDVVNTYSGTGSRSKALFGQATLKPVAGLRINLGLRSTWDKVFSREQQLVCQGDTVTRANISSTTCPTFALAYTDDSNRPAAKFSKVNWKVGFDADITPDVIGYASVSTGYRGGGLQASTNPAAFRQYAPETVTNYEAGLRANLLNNRLFVGLTAYQMDYRDLQVSTIIVDPVQGPIAVTTNAAKARIRGLELETTFRPTSADRFSGYISLMDAKFRSFANTPDGLLYADTMYNIFAPLLGYAPINAATTDNTGKRLPNAPTFSARASYGHTFTFASGAKITPAVDFYYQTHSYATAQNIAQGLIDGYTKTDLNLQFDEASGHAYVNLFVNNLEDRRIPTLVTPVWSSTTASYAPPRTYGIRIGFKY</sequence>
<keyword evidence="4" id="KW-0410">Iron transport</keyword>
<protein>
    <submittedName>
        <fullName evidence="16">Iron complex outermembrane receptor protein</fullName>
    </submittedName>
</protein>
<evidence type="ECO:0000256" key="12">
    <source>
        <dbReference type="RuleBase" id="RU003357"/>
    </source>
</evidence>
<keyword evidence="2 11" id="KW-0813">Transport</keyword>